<sequence length="392" mass="39683">MTITTTAPTISATGISAPSYEDILAFLQSQYQSIYGADIYLGSDSQDGQFLGILASAISDANAVAIQIYNSFSPATATGTALSSNVKINGIAREVASYSTVDLTITGQAGTTITHGIATDIAKNLWSLPASVTIPSSGSITVTAICQALGAVQAASGTVTTIATPTLGWQSVTNPTEAAPGAPVEDDAALRQRQTVSTALPSQTVMDGIIGAISALANVTRYAAFENPTGTTDANGIPAHSISMVVEGGDVAAIAEQIALKKTPGTGTFGTTAQSVLDAYGNAITINFYRPTDVPITVSIGLTGLSGYSGTVGDEITAAVVDYINALSIGSKVMLSRLYVPANLGGSTDSATYEITSLEISRDGAAVAPSDVAIAFNEVATCTSSLVTLTVS</sequence>
<evidence type="ECO:0000313" key="3">
    <source>
        <dbReference type="Proteomes" id="UP000321807"/>
    </source>
</evidence>
<gene>
    <name evidence="2" type="ORF">CS053_08475</name>
</gene>
<feature type="domain" description="Baseplate protein J-like barrel" evidence="1">
    <location>
        <begin position="103"/>
        <end position="181"/>
    </location>
</feature>
<dbReference type="EMBL" id="CP042807">
    <property type="protein sequence ID" value="QEE24533.1"/>
    <property type="molecule type" value="Genomic_DNA"/>
</dbReference>
<reference evidence="2 3" key="1">
    <citation type="submission" date="2019-08" db="EMBL/GenBank/DDBJ databases">
        <title>Complete genome sequence of Rhodanobacter glycinis strain T01E-68 isolated from tomato root.</title>
        <authorList>
            <person name="Weon H.-Y."/>
            <person name="Lee S.A."/>
        </authorList>
    </citation>
    <scope>NUCLEOTIDE SEQUENCE [LARGE SCALE GENOMIC DNA]</scope>
    <source>
        <strain evidence="2 3">T01E-68</strain>
    </source>
</reference>
<dbReference type="KEGG" id="rgl:CS053_08475"/>
<dbReference type="AlphaFoldDB" id="A0A5B9DWY7"/>
<dbReference type="InterPro" id="IPR006949">
    <property type="entry name" value="Barrel_Baseplate_J-like"/>
</dbReference>
<dbReference type="Pfam" id="PF04865">
    <property type="entry name" value="Baseplate_J"/>
    <property type="match status" value="1"/>
</dbReference>
<organism evidence="2 3">
    <name type="scientific">Rhodanobacter glycinis</name>
    <dbReference type="NCBI Taxonomy" id="582702"/>
    <lineage>
        <taxon>Bacteria</taxon>
        <taxon>Pseudomonadati</taxon>
        <taxon>Pseudomonadota</taxon>
        <taxon>Gammaproteobacteria</taxon>
        <taxon>Lysobacterales</taxon>
        <taxon>Rhodanobacteraceae</taxon>
        <taxon>Rhodanobacter</taxon>
    </lineage>
</organism>
<accession>A0A5B9DWY7</accession>
<evidence type="ECO:0000259" key="1">
    <source>
        <dbReference type="Pfam" id="PF04865"/>
    </source>
</evidence>
<protein>
    <recommendedName>
        <fullName evidence="1">Baseplate protein J-like barrel domain-containing protein</fullName>
    </recommendedName>
</protein>
<evidence type="ECO:0000313" key="2">
    <source>
        <dbReference type="EMBL" id="QEE24533.1"/>
    </source>
</evidence>
<proteinExistence type="predicted"/>
<dbReference type="Proteomes" id="UP000321807">
    <property type="component" value="Chromosome"/>
</dbReference>
<dbReference type="RefSeq" id="WP_147627126.1">
    <property type="nucleotide sequence ID" value="NZ_CP042807.1"/>
</dbReference>
<name>A0A5B9DWY7_9GAMM</name>